<name>A0A0B6Y9B1_9EUPU</name>
<dbReference type="AlphaFoldDB" id="A0A0B6Y9B1"/>
<dbReference type="EMBL" id="HACG01006042">
    <property type="protein sequence ID" value="CEK52907.1"/>
    <property type="molecule type" value="Transcribed_RNA"/>
</dbReference>
<evidence type="ECO:0000313" key="1">
    <source>
        <dbReference type="EMBL" id="CEK52907.1"/>
    </source>
</evidence>
<accession>A0A0B6Y9B1</accession>
<sequence>LQNQPQNYNNGVKKKTRSALPSLRGPELSTLILIYIYTTPSSLLTSDLDLLFPVLLHSTT</sequence>
<organism evidence="1">
    <name type="scientific">Arion vulgaris</name>
    <dbReference type="NCBI Taxonomy" id="1028688"/>
    <lineage>
        <taxon>Eukaryota</taxon>
        <taxon>Metazoa</taxon>
        <taxon>Spiralia</taxon>
        <taxon>Lophotrochozoa</taxon>
        <taxon>Mollusca</taxon>
        <taxon>Gastropoda</taxon>
        <taxon>Heterobranchia</taxon>
        <taxon>Euthyneura</taxon>
        <taxon>Panpulmonata</taxon>
        <taxon>Eupulmonata</taxon>
        <taxon>Stylommatophora</taxon>
        <taxon>Helicina</taxon>
        <taxon>Arionoidea</taxon>
        <taxon>Arionidae</taxon>
        <taxon>Arion</taxon>
    </lineage>
</organism>
<feature type="non-terminal residue" evidence="1">
    <location>
        <position position="1"/>
    </location>
</feature>
<protein>
    <submittedName>
        <fullName evidence="1">Uncharacterized protein</fullName>
    </submittedName>
</protein>
<reference evidence="1" key="1">
    <citation type="submission" date="2014-12" db="EMBL/GenBank/DDBJ databases">
        <title>Insight into the proteome of Arion vulgaris.</title>
        <authorList>
            <person name="Aradska J."/>
            <person name="Bulat T."/>
            <person name="Smidak R."/>
            <person name="Sarate P."/>
            <person name="Gangsoo J."/>
            <person name="Sialana F."/>
            <person name="Bilban M."/>
            <person name="Lubec G."/>
        </authorList>
    </citation>
    <scope>NUCLEOTIDE SEQUENCE</scope>
    <source>
        <tissue evidence="1">Skin</tissue>
    </source>
</reference>
<gene>
    <name evidence="1" type="primary">ORF18423</name>
</gene>
<proteinExistence type="predicted"/>